<sequence>MTGKTVTKEDLKRFYHTLLDQHHYSGEYRIEDWLRRFRYLQAQGRKRAKLAKMSIYLLVAIVVIGVVAVIQSWPIIPLMVGLLVLDIVFLIAMSKHQKLFDRLRQTLLPFLAVLQQDSHPDQPLSMELDLRGFDQVSKRVRHTAAGKQYPKVEESLFQDPWCQGQLTLCDNSVLSWQVQEIVRQRKIRKKNARGKIKFKTKYKCRTRLEFSLSFKHNRYQLNDGAAKLQVRQGERRTVLKSRQVLPITQQPGMPLPFRELLLGVSNLFKCLEPQG</sequence>
<feature type="transmembrane region" description="Helical" evidence="1">
    <location>
        <begin position="53"/>
        <end position="70"/>
    </location>
</feature>
<reference evidence="2 3" key="1">
    <citation type="submission" date="2014-01" db="EMBL/GenBank/DDBJ databases">
        <title>Full genme sequencing of cellulolytic bacterium Gynuella sunshinyii YC6258T gen. nov., sp. nov.</title>
        <authorList>
            <person name="Khan H."/>
            <person name="Chung E.J."/>
            <person name="Chung Y.R."/>
        </authorList>
    </citation>
    <scope>NUCLEOTIDE SEQUENCE [LARGE SCALE GENOMIC DNA]</scope>
    <source>
        <strain evidence="2 3">YC6258</strain>
    </source>
</reference>
<dbReference type="OrthoDB" id="6197798at2"/>
<accession>A0A0C5VHH5</accession>
<dbReference type="Proteomes" id="UP000032266">
    <property type="component" value="Chromosome"/>
</dbReference>
<proteinExistence type="predicted"/>
<keyword evidence="1" id="KW-1133">Transmembrane helix</keyword>
<dbReference type="KEGG" id="gsn:YC6258_00713"/>
<feature type="transmembrane region" description="Helical" evidence="1">
    <location>
        <begin position="76"/>
        <end position="94"/>
    </location>
</feature>
<evidence type="ECO:0000256" key="1">
    <source>
        <dbReference type="SAM" id="Phobius"/>
    </source>
</evidence>
<keyword evidence="3" id="KW-1185">Reference proteome</keyword>
<dbReference type="HOGENOM" id="CLU_1011078_0_0_6"/>
<evidence type="ECO:0000313" key="2">
    <source>
        <dbReference type="EMBL" id="AJQ92763.1"/>
    </source>
</evidence>
<keyword evidence="1" id="KW-0812">Transmembrane</keyword>
<name>A0A0C5VHH5_9GAMM</name>
<evidence type="ECO:0000313" key="3">
    <source>
        <dbReference type="Proteomes" id="UP000032266"/>
    </source>
</evidence>
<keyword evidence="1" id="KW-0472">Membrane</keyword>
<dbReference type="RefSeq" id="WP_044615753.1">
    <property type="nucleotide sequence ID" value="NZ_CP007142.1"/>
</dbReference>
<gene>
    <name evidence="2" type="ORF">YC6258_00713</name>
</gene>
<organism evidence="2 3">
    <name type="scientific">Gynuella sunshinyii YC6258</name>
    <dbReference type="NCBI Taxonomy" id="1445510"/>
    <lineage>
        <taxon>Bacteria</taxon>
        <taxon>Pseudomonadati</taxon>
        <taxon>Pseudomonadota</taxon>
        <taxon>Gammaproteobacteria</taxon>
        <taxon>Oceanospirillales</taxon>
        <taxon>Saccharospirillaceae</taxon>
        <taxon>Gynuella</taxon>
    </lineage>
</organism>
<dbReference type="STRING" id="1445510.YC6258_00713"/>
<dbReference type="EMBL" id="CP007142">
    <property type="protein sequence ID" value="AJQ92763.1"/>
    <property type="molecule type" value="Genomic_DNA"/>
</dbReference>
<dbReference type="AlphaFoldDB" id="A0A0C5VHH5"/>
<protein>
    <submittedName>
        <fullName evidence="2">Uncharacterized protein</fullName>
    </submittedName>
</protein>